<feature type="signal peptide" evidence="7">
    <location>
        <begin position="1"/>
        <end position="18"/>
    </location>
</feature>
<evidence type="ECO:0000313" key="9">
    <source>
        <dbReference type="Ensembl" id="ENSOCUP00000048964.1"/>
    </source>
</evidence>
<dbReference type="Gene3D" id="3.10.250.10">
    <property type="entry name" value="SRCR-like domain"/>
    <property type="match status" value="1"/>
</dbReference>
<dbReference type="SMART" id="SM00202">
    <property type="entry name" value="SR"/>
    <property type="match status" value="1"/>
</dbReference>
<dbReference type="PROSITE" id="PS00420">
    <property type="entry name" value="SRCR_1"/>
    <property type="match status" value="1"/>
</dbReference>
<feature type="region of interest" description="Disordered" evidence="6">
    <location>
        <begin position="139"/>
        <end position="178"/>
    </location>
</feature>
<dbReference type="Pfam" id="PF00530">
    <property type="entry name" value="SRCR"/>
    <property type="match status" value="1"/>
</dbReference>
<dbReference type="AlphaFoldDB" id="A0A5F9DTN1"/>
<evidence type="ECO:0000256" key="3">
    <source>
        <dbReference type="ARBA" id="ARBA00023157"/>
    </source>
</evidence>
<dbReference type="SUPFAM" id="SSF56487">
    <property type="entry name" value="SRCR-like"/>
    <property type="match status" value="1"/>
</dbReference>
<dbReference type="FunFam" id="3.10.250.10:FF:000006">
    <property type="entry name" value="neurotrypsin isoform X2"/>
    <property type="match status" value="1"/>
</dbReference>
<organism evidence="9 10">
    <name type="scientific">Oryctolagus cuniculus</name>
    <name type="common">Rabbit</name>
    <dbReference type="NCBI Taxonomy" id="9986"/>
    <lineage>
        <taxon>Eukaryota</taxon>
        <taxon>Metazoa</taxon>
        <taxon>Chordata</taxon>
        <taxon>Craniata</taxon>
        <taxon>Vertebrata</taxon>
        <taxon>Euteleostomi</taxon>
        <taxon>Mammalia</taxon>
        <taxon>Eutheria</taxon>
        <taxon>Euarchontoglires</taxon>
        <taxon>Glires</taxon>
        <taxon>Lagomorpha</taxon>
        <taxon>Leporidae</taxon>
        <taxon>Oryctolagus</taxon>
    </lineage>
</organism>
<dbReference type="PANTHER" id="PTHR19331">
    <property type="entry name" value="SCAVENGER RECEPTOR DOMAIN-CONTAINING"/>
    <property type="match status" value="1"/>
</dbReference>
<feature type="chain" id="PRO_5023852237" evidence="7">
    <location>
        <begin position="19"/>
        <end position="205"/>
    </location>
</feature>
<keyword evidence="4" id="KW-0325">Glycoprotein</keyword>
<dbReference type="PANTHER" id="PTHR19331:SF465">
    <property type="entry name" value="EGG PEPTIDE SPERACT RECEPTOR"/>
    <property type="match status" value="1"/>
</dbReference>
<feature type="disulfide bond" evidence="5">
    <location>
        <begin position="49"/>
        <end position="113"/>
    </location>
</feature>
<feature type="compositionally biased region" description="Low complexity" evidence="6">
    <location>
        <begin position="152"/>
        <end position="176"/>
    </location>
</feature>
<dbReference type="Bgee" id="ENSOCUG00000024112">
    <property type="expression patterns" value="Expressed in uterus and 19 other cell types or tissues"/>
</dbReference>
<feature type="disulfide bond" evidence="5">
    <location>
        <begin position="62"/>
        <end position="123"/>
    </location>
</feature>
<evidence type="ECO:0000256" key="1">
    <source>
        <dbReference type="ARBA" id="ARBA00022729"/>
    </source>
</evidence>
<evidence type="ECO:0000259" key="8">
    <source>
        <dbReference type="PROSITE" id="PS50287"/>
    </source>
</evidence>
<evidence type="ECO:0000256" key="7">
    <source>
        <dbReference type="SAM" id="SignalP"/>
    </source>
</evidence>
<keyword evidence="10" id="KW-1185">Reference proteome</keyword>
<dbReference type="InterPro" id="IPR036772">
    <property type="entry name" value="SRCR-like_dom_sf"/>
</dbReference>
<dbReference type="GeneTree" id="ENSGT00940000162516"/>
<gene>
    <name evidence="9" type="primary">LGALS3BP</name>
</gene>
<evidence type="ECO:0000256" key="6">
    <source>
        <dbReference type="SAM" id="MobiDB-lite"/>
    </source>
</evidence>
<evidence type="ECO:0000256" key="4">
    <source>
        <dbReference type="ARBA" id="ARBA00023180"/>
    </source>
</evidence>
<keyword evidence="1 7" id="KW-0732">Signal</keyword>
<reference evidence="9 10" key="1">
    <citation type="journal article" date="2011" name="Nature">
        <title>A high-resolution map of human evolutionary constraint using 29 mammals.</title>
        <authorList>
            <person name="Lindblad-Toh K."/>
            <person name="Garber M."/>
            <person name="Zuk O."/>
            <person name="Lin M.F."/>
            <person name="Parker B.J."/>
            <person name="Washietl S."/>
            <person name="Kheradpour P."/>
            <person name="Ernst J."/>
            <person name="Jordan G."/>
            <person name="Mauceli E."/>
            <person name="Ward L.D."/>
            <person name="Lowe C.B."/>
            <person name="Holloway A.K."/>
            <person name="Clamp M."/>
            <person name="Gnerre S."/>
            <person name="Alfoldi J."/>
            <person name="Beal K."/>
            <person name="Chang J."/>
            <person name="Clawson H."/>
            <person name="Cuff J."/>
            <person name="Di Palma F."/>
            <person name="Fitzgerald S."/>
            <person name="Flicek P."/>
            <person name="Guttman M."/>
            <person name="Hubisz M.J."/>
            <person name="Jaffe D.B."/>
            <person name="Jungreis I."/>
            <person name="Kent W.J."/>
            <person name="Kostka D."/>
            <person name="Lara M."/>
            <person name="Martins A.L."/>
            <person name="Massingham T."/>
            <person name="Moltke I."/>
            <person name="Raney B.J."/>
            <person name="Rasmussen M.D."/>
            <person name="Robinson J."/>
            <person name="Stark A."/>
            <person name="Vilella A.J."/>
            <person name="Wen J."/>
            <person name="Xie X."/>
            <person name="Zody M.C."/>
            <person name="Baldwin J."/>
            <person name="Bloom T."/>
            <person name="Chin C.W."/>
            <person name="Heiman D."/>
            <person name="Nicol R."/>
            <person name="Nusbaum C."/>
            <person name="Young S."/>
            <person name="Wilkinson J."/>
            <person name="Worley K.C."/>
            <person name="Kovar C.L."/>
            <person name="Muzny D.M."/>
            <person name="Gibbs R.A."/>
            <person name="Cree A."/>
            <person name="Dihn H.H."/>
            <person name="Fowler G."/>
            <person name="Jhangiani S."/>
            <person name="Joshi V."/>
            <person name="Lee S."/>
            <person name="Lewis L.R."/>
            <person name="Nazareth L.V."/>
            <person name="Okwuonu G."/>
            <person name="Santibanez J."/>
            <person name="Warren W.C."/>
            <person name="Mardis E.R."/>
            <person name="Weinstock G.M."/>
            <person name="Wilson R.K."/>
            <person name="Delehaunty K."/>
            <person name="Dooling D."/>
            <person name="Fronik C."/>
            <person name="Fulton L."/>
            <person name="Fulton B."/>
            <person name="Graves T."/>
            <person name="Minx P."/>
            <person name="Sodergren E."/>
            <person name="Birney E."/>
            <person name="Margulies E.H."/>
            <person name="Herrero J."/>
            <person name="Green E.D."/>
            <person name="Haussler D."/>
            <person name="Siepel A."/>
            <person name="Goldman N."/>
            <person name="Pollard K.S."/>
            <person name="Pedersen J.S."/>
            <person name="Lander E.S."/>
            <person name="Kellis M."/>
        </authorList>
    </citation>
    <scope>NUCLEOTIDE SEQUENCE [LARGE SCALE GENOMIC DNA]</scope>
    <source>
        <strain evidence="10">Thorbecke</strain>
    </source>
</reference>
<name>A0A5F9DTN1_RABIT</name>
<proteinExistence type="predicted"/>
<feature type="disulfide bond" evidence="5">
    <location>
        <begin position="93"/>
        <end position="103"/>
    </location>
</feature>
<sequence length="205" mass="22125">MAPPRLFWVWLLLAGTRGEKDGDMRLANGDSANEGRVEIFYRGQWGTVCDNLWDLMDASVVCRALGFQNATEALGRAAFGPGTGPVMLDEVVCTGTESSLAECRSLGWLKSNCRHAQDAGVVCTNGTCTPDGSRCPWGRSSASTSWPPPTGPRSCRPSAAASSPPSCPRTRPSGPRWSCTPTRWPRRTLCWGSCACSTWPGTWRP</sequence>
<dbReference type="PRINTS" id="PR00258">
    <property type="entry name" value="SPERACTRCPTR"/>
</dbReference>
<evidence type="ECO:0000313" key="10">
    <source>
        <dbReference type="Proteomes" id="UP000001811"/>
    </source>
</evidence>
<dbReference type="GO" id="GO:0016020">
    <property type="term" value="C:membrane"/>
    <property type="evidence" value="ECO:0007669"/>
    <property type="project" value="InterPro"/>
</dbReference>
<reference evidence="9" key="3">
    <citation type="submission" date="2025-09" db="UniProtKB">
        <authorList>
            <consortium name="Ensembl"/>
        </authorList>
    </citation>
    <scope>IDENTIFICATION</scope>
    <source>
        <strain evidence="9">Thorbecke</strain>
    </source>
</reference>
<dbReference type="Ensembl" id="ENSOCUT00000060377.1">
    <property type="protein sequence ID" value="ENSOCUP00000048964.1"/>
    <property type="gene ID" value="ENSOCUG00000024112.2"/>
</dbReference>
<feature type="domain" description="SRCR" evidence="8">
    <location>
        <begin position="24"/>
        <end position="124"/>
    </location>
</feature>
<keyword evidence="2" id="KW-0677">Repeat</keyword>
<dbReference type="PROSITE" id="PS50287">
    <property type="entry name" value="SRCR_2"/>
    <property type="match status" value="1"/>
</dbReference>
<keyword evidence="3 5" id="KW-1015">Disulfide bond</keyword>
<accession>A0A5F9DTN1</accession>
<evidence type="ECO:0000256" key="5">
    <source>
        <dbReference type="PROSITE-ProRule" id="PRU00196"/>
    </source>
</evidence>
<dbReference type="InterPro" id="IPR001190">
    <property type="entry name" value="SRCR"/>
</dbReference>
<evidence type="ECO:0000256" key="2">
    <source>
        <dbReference type="ARBA" id="ARBA00022737"/>
    </source>
</evidence>
<reference evidence="9" key="2">
    <citation type="submission" date="2025-08" db="UniProtKB">
        <authorList>
            <consortium name="Ensembl"/>
        </authorList>
    </citation>
    <scope>IDENTIFICATION</scope>
    <source>
        <strain evidence="9">Thorbecke</strain>
    </source>
</reference>
<protein>
    <submittedName>
        <fullName evidence="9">Galectin 3 binding protein</fullName>
    </submittedName>
</protein>
<dbReference type="Proteomes" id="UP000001811">
    <property type="component" value="Unplaced"/>
</dbReference>